<sequence>MASVQQPENIYIYYSTTIPTGKFVDKAMKEIPCLNWVKVKDPEYIKGVHISVPDTRTDIIRFTKLLVHGGIYVDNDVILLKNFDPLRVYSFVAGRERATSINDGIMLVEPHSPFATKFYQESYLKNLEHYDRKKYISYAQDGLHAFYRKNMAPDVHIEEDSLNRPLPFNYHEGLATTITGNYDLSKNYVLHIHPRHAVRLNPKLGFVYTDTEEEVRRKDTSYGAAARIAYFGSPDLIFKPGEKTFERIPTIKVKP</sequence>
<evidence type="ECO:0000313" key="2">
    <source>
        <dbReference type="Proteomes" id="UP000007875"/>
    </source>
</evidence>
<proteinExistence type="predicted"/>
<dbReference type="GeneTree" id="ENSGT00940000169238"/>
<dbReference type="PANTHER" id="PTHR46830">
    <property type="entry name" value="TRANSFERASE, PUTATIVE-RELATED"/>
    <property type="match status" value="1"/>
</dbReference>
<dbReference type="Ensembl" id="ENSCSAVT00000004301.1">
    <property type="protein sequence ID" value="ENSCSAVP00000004238.1"/>
    <property type="gene ID" value="ENSCSAVG00000002499.1"/>
</dbReference>
<dbReference type="PANTHER" id="PTHR46830:SF1">
    <property type="entry name" value="ALPHA-1,4-N-ACETYLGLUCOSAMINYLTRANSFERASE"/>
    <property type="match status" value="1"/>
</dbReference>
<dbReference type="STRING" id="51511.ENSCSAVP00000004238"/>
<dbReference type="SUPFAM" id="SSF53448">
    <property type="entry name" value="Nucleotide-diphospho-sugar transferases"/>
    <property type="match status" value="1"/>
</dbReference>
<dbReference type="InterPro" id="IPR007577">
    <property type="entry name" value="GlycoTrfase_DXD_sugar-bd_CS"/>
</dbReference>
<dbReference type="eggNOG" id="ENOG502T1JX">
    <property type="taxonomic scope" value="Eukaryota"/>
</dbReference>
<dbReference type="InParanoid" id="H2YFZ0"/>
<organism evidence="1 2">
    <name type="scientific">Ciona savignyi</name>
    <name type="common">Pacific transparent sea squirt</name>
    <dbReference type="NCBI Taxonomy" id="51511"/>
    <lineage>
        <taxon>Eukaryota</taxon>
        <taxon>Metazoa</taxon>
        <taxon>Chordata</taxon>
        <taxon>Tunicata</taxon>
        <taxon>Ascidiacea</taxon>
        <taxon>Phlebobranchia</taxon>
        <taxon>Cionidae</taxon>
        <taxon>Ciona</taxon>
    </lineage>
</organism>
<accession>H2YFZ0</accession>
<dbReference type="Proteomes" id="UP000007875">
    <property type="component" value="Unassembled WGS sequence"/>
</dbReference>
<reference evidence="1" key="3">
    <citation type="submission" date="2025-09" db="UniProtKB">
        <authorList>
            <consortium name="Ensembl"/>
        </authorList>
    </citation>
    <scope>IDENTIFICATION</scope>
</reference>
<reference evidence="2" key="1">
    <citation type="submission" date="2003-08" db="EMBL/GenBank/DDBJ databases">
        <authorList>
            <person name="Birren B."/>
            <person name="Nusbaum C."/>
            <person name="Abebe A."/>
            <person name="Abouelleil A."/>
            <person name="Adekoya E."/>
            <person name="Ait-zahra M."/>
            <person name="Allen N."/>
            <person name="Allen T."/>
            <person name="An P."/>
            <person name="Anderson M."/>
            <person name="Anderson S."/>
            <person name="Arachchi H."/>
            <person name="Armbruster J."/>
            <person name="Bachantsang P."/>
            <person name="Baldwin J."/>
            <person name="Barry A."/>
            <person name="Bayul T."/>
            <person name="Blitshsteyn B."/>
            <person name="Bloom T."/>
            <person name="Blye J."/>
            <person name="Boguslavskiy L."/>
            <person name="Borowsky M."/>
            <person name="Boukhgalter B."/>
            <person name="Brunache A."/>
            <person name="Butler J."/>
            <person name="Calixte N."/>
            <person name="Calvo S."/>
            <person name="Camarata J."/>
            <person name="Campo K."/>
            <person name="Chang J."/>
            <person name="Cheshatsang Y."/>
            <person name="Citroen M."/>
            <person name="Collymore A."/>
            <person name="Considine T."/>
            <person name="Cook A."/>
            <person name="Cooke P."/>
            <person name="Corum B."/>
            <person name="Cuomo C."/>
            <person name="David R."/>
            <person name="Dawoe T."/>
            <person name="Degray S."/>
            <person name="Dodge S."/>
            <person name="Dooley K."/>
            <person name="Dorje P."/>
            <person name="Dorjee K."/>
            <person name="Dorris L."/>
            <person name="Duffey N."/>
            <person name="Dupes A."/>
            <person name="Elkins T."/>
            <person name="Engels R."/>
            <person name="Erickson J."/>
            <person name="Farina A."/>
            <person name="Faro S."/>
            <person name="Ferreira P."/>
            <person name="Fischer H."/>
            <person name="Fitzgerald M."/>
            <person name="Foley K."/>
            <person name="Gage D."/>
            <person name="Galagan J."/>
            <person name="Gearin G."/>
            <person name="Gnerre S."/>
            <person name="Gnirke A."/>
            <person name="Goyette A."/>
            <person name="Graham J."/>
            <person name="Grandbois E."/>
            <person name="Gyaltsen K."/>
            <person name="Hafez N."/>
            <person name="Hagopian D."/>
            <person name="Hagos B."/>
            <person name="Hall J."/>
            <person name="Hatcher B."/>
            <person name="Heller A."/>
            <person name="Higgins H."/>
            <person name="Honan T."/>
            <person name="Horn A."/>
            <person name="Houde N."/>
            <person name="Hughes L."/>
            <person name="Hulme W."/>
            <person name="Husby E."/>
            <person name="Iliev I."/>
            <person name="Jaffe D."/>
            <person name="Jones C."/>
            <person name="Kamal M."/>
            <person name="Kamat A."/>
            <person name="Kamvysselis M."/>
            <person name="Karlsson E."/>
            <person name="Kells C."/>
            <person name="Kieu A."/>
            <person name="Kisner P."/>
            <person name="Kodira C."/>
            <person name="Kulbokas E."/>
            <person name="Labutti K."/>
            <person name="Lama D."/>
            <person name="Landers T."/>
            <person name="Leger J."/>
            <person name="Levine S."/>
            <person name="Lewis D."/>
            <person name="Lewis T."/>
            <person name="Lindblad-toh K."/>
            <person name="Liu X."/>
            <person name="Lokyitsang T."/>
            <person name="Lokyitsang Y."/>
            <person name="Lucien O."/>
            <person name="Lui A."/>
            <person name="Ma L.J."/>
            <person name="Mabbitt R."/>
            <person name="Macdonald J."/>
            <person name="Maclean C."/>
            <person name="Major J."/>
            <person name="Manning J."/>
            <person name="Marabella R."/>
            <person name="Maru K."/>
            <person name="Matthews C."/>
            <person name="Mauceli E."/>
            <person name="Mccarthy M."/>
            <person name="Mcdonough S."/>
            <person name="Mcghee T."/>
            <person name="Meldrim J."/>
            <person name="Meneus L."/>
            <person name="Mesirov J."/>
            <person name="Mihalev A."/>
            <person name="Mihova T."/>
            <person name="Mikkelsen T."/>
            <person name="Mlenga V."/>
            <person name="Moru K."/>
            <person name="Mozes J."/>
            <person name="Mulrain L."/>
            <person name="Munson G."/>
            <person name="Naylor J."/>
            <person name="Newes C."/>
            <person name="Nguyen C."/>
            <person name="Nguyen N."/>
            <person name="Nguyen T."/>
            <person name="Nicol R."/>
            <person name="Nielsen C."/>
            <person name="Nizzari M."/>
            <person name="Norbu C."/>
            <person name="Norbu N."/>
            <person name="O'donnell P."/>
            <person name="Okoawo O."/>
            <person name="O'leary S."/>
            <person name="Omotosho B."/>
            <person name="O'neill K."/>
            <person name="Osman S."/>
            <person name="Parker S."/>
            <person name="Perrin D."/>
            <person name="Phunkhang P."/>
            <person name="Piqani B."/>
            <person name="Purcell S."/>
            <person name="Rachupka T."/>
            <person name="Ramasamy U."/>
            <person name="Rameau R."/>
            <person name="Ray V."/>
            <person name="Raymond C."/>
            <person name="Retta R."/>
            <person name="Richardson S."/>
            <person name="Rise C."/>
            <person name="Rodriguez J."/>
            <person name="Rogers J."/>
            <person name="Rogov P."/>
            <person name="Rutman M."/>
            <person name="Schupbach R."/>
            <person name="Seaman C."/>
            <person name="Settipalli S."/>
            <person name="Sharpe T."/>
            <person name="Sheridan J."/>
            <person name="Sherpa N."/>
            <person name="Shi J."/>
            <person name="Smirnov S."/>
            <person name="Smith C."/>
            <person name="Sougnez C."/>
            <person name="Spencer B."/>
            <person name="Stalker J."/>
            <person name="Stange-thomann N."/>
            <person name="Stavropoulos S."/>
            <person name="Stetson K."/>
            <person name="Stone C."/>
            <person name="Stone S."/>
            <person name="Stubbs M."/>
            <person name="Talamas J."/>
            <person name="Tchuinga P."/>
            <person name="Tenzing P."/>
            <person name="Tesfaye S."/>
            <person name="Theodore J."/>
            <person name="Thoulutsang Y."/>
            <person name="Topham K."/>
            <person name="Towey S."/>
            <person name="Tsamla T."/>
            <person name="Tsomo N."/>
            <person name="Vallee D."/>
            <person name="Vassiliev H."/>
            <person name="Venkataraman V."/>
            <person name="Vinson J."/>
            <person name="Vo A."/>
            <person name="Wade C."/>
            <person name="Wang S."/>
            <person name="Wangchuk T."/>
            <person name="Wangdi T."/>
            <person name="Whittaker C."/>
            <person name="Wilkinson J."/>
            <person name="Wu Y."/>
            <person name="Wyman D."/>
            <person name="Yadav S."/>
            <person name="Yang S."/>
            <person name="Yang X."/>
            <person name="Yeager S."/>
            <person name="Yee E."/>
            <person name="Young G."/>
            <person name="Zainoun J."/>
            <person name="Zembeck L."/>
            <person name="Zimmer A."/>
            <person name="Zody M."/>
            <person name="Lander E."/>
        </authorList>
    </citation>
    <scope>NUCLEOTIDE SEQUENCE [LARGE SCALE GENOMIC DNA]</scope>
</reference>
<evidence type="ECO:0008006" key="3">
    <source>
        <dbReference type="Google" id="ProtNLM"/>
    </source>
</evidence>
<dbReference type="InterPro" id="IPR029044">
    <property type="entry name" value="Nucleotide-diphossugar_trans"/>
</dbReference>
<dbReference type="Pfam" id="PF04488">
    <property type="entry name" value="Gly_transf_sug"/>
    <property type="match status" value="1"/>
</dbReference>
<reference evidence="1" key="2">
    <citation type="submission" date="2025-08" db="UniProtKB">
        <authorList>
            <consortium name="Ensembl"/>
        </authorList>
    </citation>
    <scope>IDENTIFICATION</scope>
</reference>
<dbReference type="Gene3D" id="3.90.550.20">
    <property type="match status" value="1"/>
</dbReference>
<dbReference type="HOGENOM" id="CLU_1092069_0_0_1"/>
<dbReference type="OMA" id="IMLVEPH"/>
<name>H2YFZ0_CIOSA</name>
<evidence type="ECO:0000313" key="1">
    <source>
        <dbReference type="Ensembl" id="ENSCSAVP00000004238.1"/>
    </source>
</evidence>
<keyword evidence="2" id="KW-1185">Reference proteome</keyword>
<dbReference type="AlphaFoldDB" id="H2YFZ0"/>
<protein>
    <recommendedName>
        <fullName evidence="3">Alpha-1,4-N-acetylglucosaminyltransferase</fullName>
    </recommendedName>
</protein>